<comment type="caution">
    <text evidence="1">The sequence shown here is derived from an EMBL/GenBank/DDBJ whole genome shotgun (WGS) entry which is preliminary data.</text>
</comment>
<name>A0A9Q0MWX1_9DIPT</name>
<dbReference type="AlphaFoldDB" id="A0A9Q0MWX1"/>
<dbReference type="EMBL" id="WJQU01000003">
    <property type="protein sequence ID" value="KAJ6638112.1"/>
    <property type="molecule type" value="Genomic_DNA"/>
</dbReference>
<organism evidence="1 2">
    <name type="scientific">Pseudolycoriella hygida</name>
    <dbReference type="NCBI Taxonomy" id="35572"/>
    <lineage>
        <taxon>Eukaryota</taxon>
        <taxon>Metazoa</taxon>
        <taxon>Ecdysozoa</taxon>
        <taxon>Arthropoda</taxon>
        <taxon>Hexapoda</taxon>
        <taxon>Insecta</taxon>
        <taxon>Pterygota</taxon>
        <taxon>Neoptera</taxon>
        <taxon>Endopterygota</taxon>
        <taxon>Diptera</taxon>
        <taxon>Nematocera</taxon>
        <taxon>Sciaroidea</taxon>
        <taxon>Sciaridae</taxon>
        <taxon>Pseudolycoriella</taxon>
    </lineage>
</organism>
<reference evidence="1" key="1">
    <citation type="submission" date="2022-07" db="EMBL/GenBank/DDBJ databases">
        <authorList>
            <person name="Trinca V."/>
            <person name="Uliana J.V.C."/>
            <person name="Torres T.T."/>
            <person name="Ward R.J."/>
            <person name="Monesi N."/>
        </authorList>
    </citation>
    <scope>NUCLEOTIDE SEQUENCE</scope>
    <source>
        <strain evidence="1">HSMRA1968</strain>
        <tissue evidence="1">Whole embryos</tissue>
    </source>
</reference>
<protein>
    <submittedName>
        <fullName evidence="1">Uncharacterized protein</fullName>
    </submittedName>
</protein>
<gene>
    <name evidence="1" type="ORF">Bhyg_10845</name>
</gene>
<sequence>MLEALQLQNFFSVNELISYDSVKGREQHLDLSTCCLLLKHDMAAKKNFAYVFAEEGELPILYNTSLYDYKSVVYQRVEPNQQNEMIRDYSEYRAKMITTLSTSNVHLNSLRAERRIFERKLQLSHAKEEQIETCPFSTNNSLLKSFQQVIKRANTNIRRLYTFCVVFNLNSEDKADFISILKDAMAALDSCIKVCNSYDINHPGNAVIANRILQALEDIKTSLRRLHQYIWRYIMAKTE</sequence>
<evidence type="ECO:0000313" key="1">
    <source>
        <dbReference type="EMBL" id="KAJ6638112.1"/>
    </source>
</evidence>
<proteinExistence type="predicted"/>
<keyword evidence="2" id="KW-1185">Reference proteome</keyword>
<evidence type="ECO:0000313" key="2">
    <source>
        <dbReference type="Proteomes" id="UP001151699"/>
    </source>
</evidence>
<accession>A0A9Q0MWX1</accession>
<dbReference type="Proteomes" id="UP001151699">
    <property type="component" value="Chromosome X"/>
</dbReference>